<organism evidence="2 3">
    <name type="scientific">Morchella conica CCBAS932</name>
    <dbReference type="NCBI Taxonomy" id="1392247"/>
    <lineage>
        <taxon>Eukaryota</taxon>
        <taxon>Fungi</taxon>
        <taxon>Dikarya</taxon>
        <taxon>Ascomycota</taxon>
        <taxon>Pezizomycotina</taxon>
        <taxon>Pezizomycetes</taxon>
        <taxon>Pezizales</taxon>
        <taxon>Morchellaceae</taxon>
        <taxon>Morchella</taxon>
    </lineage>
</organism>
<reference evidence="2 3" key="1">
    <citation type="journal article" date="2018" name="Nat. Ecol. Evol.">
        <title>Pezizomycetes genomes reveal the molecular basis of ectomycorrhizal truffle lifestyle.</title>
        <authorList>
            <person name="Murat C."/>
            <person name="Payen T."/>
            <person name="Noel B."/>
            <person name="Kuo A."/>
            <person name="Morin E."/>
            <person name="Chen J."/>
            <person name="Kohler A."/>
            <person name="Krizsan K."/>
            <person name="Balestrini R."/>
            <person name="Da Silva C."/>
            <person name="Montanini B."/>
            <person name="Hainaut M."/>
            <person name="Levati E."/>
            <person name="Barry K.W."/>
            <person name="Belfiori B."/>
            <person name="Cichocki N."/>
            <person name="Clum A."/>
            <person name="Dockter R.B."/>
            <person name="Fauchery L."/>
            <person name="Guy J."/>
            <person name="Iotti M."/>
            <person name="Le Tacon F."/>
            <person name="Lindquist E.A."/>
            <person name="Lipzen A."/>
            <person name="Malagnac F."/>
            <person name="Mello A."/>
            <person name="Molinier V."/>
            <person name="Miyauchi S."/>
            <person name="Poulain J."/>
            <person name="Riccioni C."/>
            <person name="Rubini A."/>
            <person name="Sitrit Y."/>
            <person name="Splivallo R."/>
            <person name="Traeger S."/>
            <person name="Wang M."/>
            <person name="Zifcakova L."/>
            <person name="Wipf D."/>
            <person name="Zambonelli A."/>
            <person name="Paolocci F."/>
            <person name="Nowrousian M."/>
            <person name="Ottonello S."/>
            <person name="Baldrian P."/>
            <person name="Spatafora J.W."/>
            <person name="Henrissat B."/>
            <person name="Nagy L.G."/>
            <person name="Aury J.M."/>
            <person name="Wincker P."/>
            <person name="Grigoriev I.V."/>
            <person name="Bonfante P."/>
            <person name="Martin F.M."/>
        </authorList>
    </citation>
    <scope>NUCLEOTIDE SEQUENCE [LARGE SCALE GENOMIC DNA]</scope>
    <source>
        <strain evidence="2 3">CCBAS932</strain>
    </source>
</reference>
<dbReference type="STRING" id="1392247.A0A3N4KQA9"/>
<evidence type="ECO:0000259" key="1">
    <source>
        <dbReference type="Pfam" id="PF00117"/>
    </source>
</evidence>
<dbReference type="PROSITE" id="PS51273">
    <property type="entry name" value="GATASE_TYPE_1"/>
    <property type="match status" value="1"/>
</dbReference>
<evidence type="ECO:0000313" key="2">
    <source>
        <dbReference type="EMBL" id="RPB07945.1"/>
    </source>
</evidence>
<keyword evidence="3" id="KW-1185">Reference proteome</keyword>
<dbReference type="EMBL" id="ML119172">
    <property type="protein sequence ID" value="RPB07945.1"/>
    <property type="molecule type" value="Genomic_DNA"/>
</dbReference>
<feature type="domain" description="Glutamine amidotransferase" evidence="1">
    <location>
        <begin position="50"/>
        <end position="204"/>
    </location>
</feature>
<sequence length="251" mass="27944">MNSKASLRIAVLETGYPPERAAAKYGNYGSLFTRFLEASVAKLATPEFPSLEVTKWDVQKLEQYPSLDDIDAILMSGSASSAFDNAPWIIKLVEFTRMVLIEQTRVRIIGICFGHQIVARALGVKVDRGAQGWEASVLPMQLSPLGKIIFSGRDTLNLHQMHRDIVTELPEGVQLLGSTPVCEIHGMYAPKRLITVQGHPEYNSEIVSEILQLRKSVGLISQDMFEEMMSRVNNKHDGLEFGVAVLKFLNE</sequence>
<dbReference type="SUPFAM" id="SSF52317">
    <property type="entry name" value="Class I glutamine amidotransferase-like"/>
    <property type="match status" value="1"/>
</dbReference>
<dbReference type="PANTHER" id="PTHR42695">
    <property type="entry name" value="GLUTAMINE AMIDOTRANSFERASE YLR126C-RELATED"/>
    <property type="match status" value="1"/>
</dbReference>
<dbReference type="AlphaFoldDB" id="A0A3N4KQA9"/>
<dbReference type="InterPro" id="IPR044992">
    <property type="entry name" value="ChyE-like"/>
</dbReference>
<evidence type="ECO:0000313" key="3">
    <source>
        <dbReference type="Proteomes" id="UP000277580"/>
    </source>
</evidence>
<protein>
    <submittedName>
        <fullName evidence="2">Glutamine amidotransferas-like protein class-I</fullName>
    </submittedName>
</protein>
<gene>
    <name evidence="2" type="ORF">P167DRAFT_512959</name>
</gene>
<proteinExistence type="predicted"/>
<dbReference type="InterPro" id="IPR029062">
    <property type="entry name" value="Class_I_gatase-like"/>
</dbReference>
<dbReference type="Pfam" id="PF00117">
    <property type="entry name" value="GATase"/>
    <property type="match status" value="1"/>
</dbReference>
<dbReference type="GO" id="GO:0005829">
    <property type="term" value="C:cytosol"/>
    <property type="evidence" value="ECO:0007669"/>
    <property type="project" value="TreeGrafter"/>
</dbReference>
<dbReference type="Gene3D" id="3.40.50.880">
    <property type="match status" value="1"/>
</dbReference>
<name>A0A3N4KQA9_9PEZI</name>
<dbReference type="CDD" id="cd01741">
    <property type="entry name" value="GATase1_1"/>
    <property type="match status" value="1"/>
</dbReference>
<accession>A0A3N4KQA9</accession>
<dbReference type="PANTHER" id="PTHR42695:SF5">
    <property type="entry name" value="GLUTAMINE AMIDOTRANSFERASE YLR126C-RELATED"/>
    <property type="match status" value="1"/>
</dbReference>
<dbReference type="GO" id="GO:0005634">
    <property type="term" value="C:nucleus"/>
    <property type="evidence" value="ECO:0007669"/>
    <property type="project" value="TreeGrafter"/>
</dbReference>
<dbReference type="InParanoid" id="A0A3N4KQA9"/>
<dbReference type="OrthoDB" id="92161at2759"/>
<dbReference type="FunCoup" id="A0A3N4KQA9">
    <property type="interactions" value="101"/>
</dbReference>
<dbReference type="Proteomes" id="UP000277580">
    <property type="component" value="Unassembled WGS sequence"/>
</dbReference>
<dbReference type="InterPro" id="IPR017926">
    <property type="entry name" value="GATASE"/>
</dbReference>